<comment type="catalytic activity">
    <reaction evidence="14">
        <text>(9Z)-octadecenoyl-[ACP] + H2O = (9Z)-octadecenoate + holo-[ACP] + H(+)</text>
        <dbReference type="Rhea" id="RHEA:15057"/>
        <dbReference type="Rhea" id="RHEA-COMP:9685"/>
        <dbReference type="Rhea" id="RHEA-COMP:9924"/>
        <dbReference type="ChEBI" id="CHEBI:15377"/>
        <dbReference type="ChEBI" id="CHEBI:15378"/>
        <dbReference type="ChEBI" id="CHEBI:30823"/>
        <dbReference type="ChEBI" id="CHEBI:64479"/>
        <dbReference type="ChEBI" id="CHEBI:78783"/>
        <dbReference type="EC" id="3.1.2.14"/>
    </reaction>
</comment>
<dbReference type="Pfam" id="PF22235">
    <property type="entry name" value="FAS1_thioest_ins"/>
    <property type="match status" value="1"/>
</dbReference>
<gene>
    <name evidence="21" type="ORF">BDV25DRAFT_145039</name>
</gene>
<dbReference type="PANTHER" id="PTHR10982">
    <property type="entry name" value="MALONYL COA-ACYL CARRIER PROTEIN TRANSACYLASE"/>
    <property type="match status" value="1"/>
</dbReference>
<dbReference type="Pfam" id="PF13452">
    <property type="entry name" value="FAS1_DH_region"/>
    <property type="match status" value="1"/>
</dbReference>
<dbReference type="GO" id="GO:0004318">
    <property type="term" value="F:enoyl-[acyl-carrier-protein] reductase (NADH) activity"/>
    <property type="evidence" value="ECO:0007669"/>
    <property type="project" value="UniProtKB-UniRule"/>
</dbReference>
<evidence type="ECO:0000256" key="5">
    <source>
        <dbReference type="ARBA" id="ARBA00022801"/>
    </source>
</evidence>
<dbReference type="OrthoDB" id="4251012at2759"/>
<dbReference type="Gene3D" id="2.40.128.700">
    <property type="match status" value="1"/>
</dbReference>
<dbReference type="InterPro" id="IPR003965">
    <property type="entry name" value="Fatty_acid_synthase"/>
</dbReference>
<dbReference type="InterPro" id="IPR013785">
    <property type="entry name" value="Aldolase_TIM"/>
</dbReference>
<dbReference type="Gene3D" id="3.30.1120.100">
    <property type="match status" value="1"/>
</dbReference>
<dbReference type="InterPro" id="IPR002539">
    <property type="entry name" value="MaoC-like_dom"/>
</dbReference>
<evidence type="ECO:0000256" key="1">
    <source>
        <dbReference type="ARBA" id="ARBA00001055"/>
    </source>
</evidence>
<dbReference type="Pfam" id="PF00698">
    <property type="entry name" value="Acyl_transf_1"/>
    <property type="match status" value="1"/>
</dbReference>
<evidence type="ECO:0000256" key="2">
    <source>
        <dbReference type="ARBA" id="ARBA00005179"/>
    </source>
</evidence>
<accession>A0A5N6TFC1</accession>
<comment type="catalytic activity">
    <reaction evidence="16">
        <text>holo-[ACP] + acetyl-CoA = acetyl-[ACP] + CoA</text>
        <dbReference type="Rhea" id="RHEA:41788"/>
        <dbReference type="Rhea" id="RHEA-COMP:9621"/>
        <dbReference type="Rhea" id="RHEA-COMP:9685"/>
        <dbReference type="ChEBI" id="CHEBI:57287"/>
        <dbReference type="ChEBI" id="CHEBI:57288"/>
        <dbReference type="ChEBI" id="CHEBI:64479"/>
        <dbReference type="ChEBI" id="CHEBI:78446"/>
        <dbReference type="EC" id="2.3.1.38"/>
    </reaction>
</comment>
<evidence type="ECO:0000256" key="7">
    <source>
        <dbReference type="ARBA" id="ARBA00023002"/>
    </source>
</evidence>
<dbReference type="Gene3D" id="3.20.20.70">
    <property type="entry name" value="Aldolase class I"/>
    <property type="match status" value="1"/>
</dbReference>
<dbReference type="InterPro" id="IPR041099">
    <property type="entry name" value="FAS1_N"/>
</dbReference>
<feature type="active site" description="For malonyltransferase activity" evidence="18">
    <location>
        <position position="1801"/>
    </location>
</feature>
<dbReference type="PIRSF" id="PIRSF005562">
    <property type="entry name" value="FAS_yeast_beta"/>
    <property type="match status" value="1"/>
</dbReference>
<dbReference type="Gene3D" id="3.40.366.10">
    <property type="entry name" value="Malonyl-Coenzyme A Acyl Carrier Protein, domain 2"/>
    <property type="match status" value="3"/>
</dbReference>
<dbReference type="Pfam" id="PF16073">
    <property type="entry name" value="SAT"/>
    <property type="match status" value="1"/>
</dbReference>
<evidence type="ECO:0000313" key="22">
    <source>
        <dbReference type="Proteomes" id="UP000325780"/>
    </source>
</evidence>
<comment type="catalytic activity">
    <reaction evidence="12">
        <text>acetyl-CoA + n malonyl-CoA + 2n NADPH + 4n H(+) = a long-chain-acyl-CoA + n CoA + n CO2 + 2n NADP(+).</text>
        <dbReference type="EC" id="2.3.1.86"/>
    </reaction>
</comment>
<keyword evidence="9" id="KW-0456">Lyase</keyword>
<dbReference type="InterPro" id="IPR014043">
    <property type="entry name" value="Acyl_transferase_dom"/>
</dbReference>
<dbReference type="PRINTS" id="PR01483">
    <property type="entry name" value="FASYNTHASE"/>
</dbReference>
<reference evidence="21 22" key="1">
    <citation type="submission" date="2019-04" db="EMBL/GenBank/DDBJ databases">
        <title>Friends and foes A comparative genomics study of 23 Aspergillus species from section Flavi.</title>
        <authorList>
            <consortium name="DOE Joint Genome Institute"/>
            <person name="Kjaerbolling I."/>
            <person name="Vesth T."/>
            <person name="Frisvad J.C."/>
            <person name="Nybo J.L."/>
            <person name="Theobald S."/>
            <person name="Kildgaard S."/>
            <person name="Isbrandt T."/>
            <person name="Kuo A."/>
            <person name="Sato A."/>
            <person name="Lyhne E.K."/>
            <person name="Kogle M.E."/>
            <person name="Wiebenga A."/>
            <person name="Kun R.S."/>
            <person name="Lubbers R.J."/>
            <person name="Makela M.R."/>
            <person name="Barry K."/>
            <person name="Chovatia M."/>
            <person name="Clum A."/>
            <person name="Daum C."/>
            <person name="Haridas S."/>
            <person name="He G."/>
            <person name="LaButti K."/>
            <person name="Lipzen A."/>
            <person name="Mondo S."/>
            <person name="Riley R."/>
            <person name="Salamov A."/>
            <person name="Simmons B.A."/>
            <person name="Magnuson J.K."/>
            <person name="Henrissat B."/>
            <person name="Mortensen U.H."/>
            <person name="Larsen T.O."/>
            <person name="Devries R.P."/>
            <person name="Grigoriev I.V."/>
            <person name="Machida M."/>
            <person name="Baker S.E."/>
            <person name="Andersen M.R."/>
        </authorList>
    </citation>
    <scope>NUCLEOTIDE SEQUENCE [LARGE SCALE GENOMIC DNA]</scope>
    <source>
        <strain evidence="21 22">IBT 18842</strain>
    </source>
</reference>
<evidence type="ECO:0000256" key="9">
    <source>
        <dbReference type="ARBA" id="ARBA00023239"/>
    </source>
</evidence>
<keyword evidence="7 17" id="KW-0560">Oxidoreductase</keyword>
<comment type="similarity">
    <text evidence="3 17">Belongs to the fungal fatty acid synthetase subunit beta family.</text>
</comment>
<evidence type="ECO:0000256" key="14">
    <source>
        <dbReference type="ARBA" id="ARBA00048536"/>
    </source>
</evidence>
<keyword evidence="4 17" id="KW-0808">Transferase</keyword>
<comment type="catalytic activity">
    <reaction evidence="15">
        <text>a 2,3-saturated acyl-[ACP] + NAD(+) = a (2E)-enoyl-[ACP] + NADH + H(+)</text>
        <dbReference type="Rhea" id="RHEA:10240"/>
        <dbReference type="Rhea" id="RHEA-COMP:9925"/>
        <dbReference type="Rhea" id="RHEA-COMP:9926"/>
        <dbReference type="ChEBI" id="CHEBI:15378"/>
        <dbReference type="ChEBI" id="CHEBI:57540"/>
        <dbReference type="ChEBI" id="CHEBI:57945"/>
        <dbReference type="ChEBI" id="CHEBI:78784"/>
        <dbReference type="ChEBI" id="CHEBI:78785"/>
        <dbReference type="EC" id="1.3.1.9"/>
    </reaction>
</comment>
<dbReference type="InterPro" id="IPR050830">
    <property type="entry name" value="Fungal_FAS"/>
</dbReference>
<dbReference type="Pfam" id="PF08354">
    <property type="entry name" value="Fas1-AflB-like_hel"/>
    <property type="match status" value="1"/>
</dbReference>
<dbReference type="GO" id="GO:0004312">
    <property type="term" value="F:fatty acid synthase activity"/>
    <property type="evidence" value="ECO:0007669"/>
    <property type="project" value="InterPro"/>
</dbReference>
<dbReference type="Pfam" id="PF01575">
    <property type="entry name" value="MaoC_dehydratas"/>
    <property type="match status" value="1"/>
</dbReference>
<evidence type="ECO:0000256" key="3">
    <source>
        <dbReference type="ARBA" id="ARBA00010009"/>
    </source>
</evidence>
<dbReference type="Gene3D" id="3.10.129.10">
    <property type="entry name" value="Hotdog Thioesterase"/>
    <property type="match status" value="1"/>
</dbReference>
<dbReference type="Gene3D" id="3.30.70.3330">
    <property type="match status" value="1"/>
</dbReference>
<dbReference type="InterPro" id="IPR016035">
    <property type="entry name" value="Acyl_Trfase/lysoPLipase"/>
</dbReference>
<dbReference type="GO" id="GO:0004314">
    <property type="term" value="F:[acyl-carrier-protein] S-malonyltransferase activity"/>
    <property type="evidence" value="ECO:0007669"/>
    <property type="project" value="UniProtKB-EC"/>
</dbReference>
<dbReference type="SUPFAM" id="SSF54637">
    <property type="entry name" value="Thioesterase/thiol ester dehydrase-isomerase"/>
    <property type="match status" value="2"/>
</dbReference>
<comment type="subunit">
    <text evidence="11">[Alpha(6)beta(6)] hexamers of two multifunctional subunits (alpha and beta).</text>
</comment>
<dbReference type="SMART" id="SM00827">
    <property type="entry name" value="PKS_AT"/>
    <property type="match status" value="1"/>
</dbReference>
<dbReference type="PANTHER" id="PTHR10982:SF21">
    <property type="entry name" value="FATTY ACID SYNTHASE SUBUNIT BETA"/>
    <property type="match status" value="1"/>
</dbReference>
<dbReference type="SUPFAM" id="SSF52151">
    <property type="entry name" value="FabD/lysophospholipase-like"/>
    <property type="match status" value="2"/>
</dbReference>
<evidence type="ECO:0000256" key="4">
    <source>
        <dbReference type="ARBA" id="ARBA00022679"/>
    </source>
</evidence>
<keyword evidence="22" id="KW-1185">Reference proteome</keyword>
<dbReference type="InterPro" id="IPR040883">
    <property type="entry name" value="FAS_meander"/>
</dbReference>
<comment type="catalytic activity">
    <reaction evidence="1">
        <text>a (3R)-hydroxyacyl-[ACP] = a (2E)-enoyl-[ACP] + H2O</text>
        <dbReference type="Rhea" id="RHEA:13097"/>
        <dbReference type="Rhea" id="RHEA-COMP:9925"/>
        <dbReference type="Rhea" id="RHEA-COMP:9945"/>
        <dbReference type="ChEBI" id="CHEBI:15377"/>
        <dbReference type="ChEBI" id="CHEBI:78784"/>
        <dbReference type="ChEBI" id="CHEBI:78827"/>
        <dbReference type="EC" id="4.2.1.59"/>
    </reaction>
</comment>
<evidence type="ECO:0000256" key="10">
    <source>
        <dbReference type="ARBA" id="ARBA00023268"/>
    </source>
</evidence>
<evidence type="ECO:0000256" key="17">
    <source>
        <dbReference type="PIRNR" id="PIRNR005562"/>
    </source>
</evidence>
<dbReference type="SUPFAM" id="SSF51412">
    <property type="entry name" value="Inosine monophosphate dehydrogenase (IMPDH)"/>
    <property type="match status" value="1"/>
</dbReference>
<dbReference type="Gene3D" id="6.20.240.10">
    <property type="match status" value="1"/>
</dbReference>
<dbReference type="EMBL" id="ML742398">
    <property type="protein sequence ID" value="KAE8145032.1"/>
    <property type="molecule type" value="Genomic_DNA"/>
</dbReference>
<dbReference type="GO" id="GO:0004321">
    <property type="term" value="F:fatty-acyl-CoA synthase activity"/>
    <property type="evidence" value="ECO:0007669"/>
    <property type="project" value="UniProtKB-EC"/>
</dbReference>
<proteinExistence type="inferred from homology"/>
<dbReference type="Gene3D" id="6.10.60.10">
    <property type="match status" value="1"/>
</dbReference>
<feature type="active site" description="For acetyltransferase activity" evidence="18">
    <location>
        <position position="289"/>
    </location>
</feature>
<dbReference type="Pfam" id="PF17951">
    <property type="entry name" value="FAS_meander"/>
    <property type="match status" value="1"/>
</dbReference>
<dbReference type="GO" id="GO:0019171">
    <property type="term" value="F:(3R)-hydroxyacyl-[acyl-carrier-protein] dehydratase activity"/>
    <property type="evidence" value="ECO:0007669"/>
    <property type="project" value="UniProtKB-EC"/>
</dbReference>
<feature type="domain" description="Malonyl-CoA:ACP transacylase (MAT)" evidence="20">
    <location>
        <begin position="1657"/>
        <end position="1942"/>
    </location>
</feature>
<evidence type="ECO:0000256" key="16">
    <source>
        <dbReference type="ARBA" id="ARBA00048835"/>
    </source>
</evidence>
<dbReference type="FunFam" id="1.20.930.70:FF:000001">
    <property type="entry name" value="Fatty acid synthase beta subunit dehydratase"/>
    <property type="match status" value="1"/>
</dbReference>
<keyword evidence="5 17" id="KW-0378">Hydrolase</keyword>
<dbReference type="GO" id="GO:0006633">
    <property type="term" value="P:fatty acid biosynthetic process"/>
    <property type="evidence" value="ECO:0007669"/>
    <property type="project" value="InterPro"/>
</dbReference>
<dbReference type="InterPro" id="IPR029069">
    <property type="entry name" value="HotDog_dom_sf"/>
</dbReference>
<dbReference type="GO" id="GO:0016297">
    <property type="term" value="F:fatty acyl-[ACP] hydrolase activity"/>
    <property type="evidence" value="ECO:0007669"/>
    <property type="project" value="UniProtKB-EC"/>
</dbReference>
<dbReference type="Proteomes" id="UP000325780">
    <property type="component" value="Unassembled WGS sequence"/>
</dbReference>
<dbReference type="InterPro" id="IPR016452">
    <property type="entry name" value="Fas1/AflB-like"/>
</dbReference>
<evidence type="ECO:0000256" key="6">
    <source>
        <dbReference type="ARBA" id="ARBA00022857"/>
    </source>
</evidence>
<feature type="region of interest" description="Disordered" evidence="19">
    <location>
        <begin position="1091"/>
        <end position="1111"/>
    </location>
</feature>
<evidence type="ECO:0000256" key="19">
    <source>
        <dbReference type="SAM" id="MobiDB-lite"/>
    </source>
</evidence>
<protein>
    <submittedName>
        <fullName evidence="21">Sterigmatocystin biosynthesis fatty acid synthase subunit beta</fullName>
    </submittedName>
</protein>
<evidence type="ECO:0000259" key="20">
    <source>
        <dbReference type="SMART" id="SM00827"/>
    </source>
</evidence>
<comment type="pathway">
    <text evidence="2">Secondary metabolite biosynthesis.</text>
</comment>
<sequence length="2044" mass="225186">MTLSDGMIPSSPFAISSEVTGASVSDIHGGISLTFKDVRVIFPISRLSADLDFLKTQRDVFLWSLAHPSTVNEADNEPRSPFELSLYFLRFLLRQESTPSSAFQAVTRALEHEFLQGTEIHAVVSKITESPVERRRWLQTYYQAFATAGGASTGVRSALLQEARKGEFQLVGVFGGQGTTNTSCVQELRDLYHTYRPFLAELIRTTGARLYHLSRSPETRIQFSGRFLDVDSWMRDPDTIPNALDMAEAPMSVPVTGLLGIARYAVMCHHLGLTPGEFGSILHSITGHSQGLLTATVAALSDTWESFYHYAEMAMELLFWIAFECQRATPRTSVPLDANQRPTCMLNIRGLQRAQVDSIINQINQALDPEEHVYIVVVNTRDRFVIGGPAGSLAHLDSYLTSVKANSKGQNRIPFSSRKPAFSHQFLPVSVPFHSPYLEEVSVDLKRRFSDKAIVAAQLRMCVRHTRTGRDLRELPTASVIPTLIDAMLLEVCDWPVAIDLPEATTHIIAFDPGMAPLAKFNLDGRGIRMIDASQMDAQDDEIGTMLDLFSPSLLDSSRKLQAWGQRFQPRLSTPSSGSVHLRTRLSELLGTPPVMVAGMTPTTVHWDVVSSILSAGYHAELAGGGYYKADDLSAAIMKIIQSIPPGQGVTVNLIYANPKAISWQIPLLHRLSRNQIPIHGLTIGAGVPSAEIVAEYINALGIQHISLKPGSLTAIKEVIDIAKSHPDFPIIMQWTGGRGGGHHSYEDFHAPILSMYSAIRRCSNIYLVAGSGFGNADDIYPYLTGAWSVKHGYAQMPFDGVLLGSRMMVAQEAHTSRAVKELICNTAGVPDNEWEKTYEGSAGGIITVQSEMGEPIHKIANRGVMLWAEMDKTVFSLPKKDQPAYLRRNKSYIVERLNADFAKPWFGCNSQGAAVDLEQMTYAEVLHRLVKLMYVHHQRRWVDASYVRFVRDFASRTWERLSQATGEPVSPSILEEDPDRYIIGFLEACPSASACILSPEDTSFFLMRCKQPGQKPVNFVPIFDEDFEFYFKKDSLWQSEDIDAIVDQDAGRVCVLHGPVAAKHSTQSDESARDILDGIMNGLIDRFQRGSPRVDAAQRPESGYRTPDSWSALSTATSVSESESKTSIEYSTLGQAPSTVPSAVRALLSDEFITQDRKRKDNPFRSLLDSNLDISKHFNHERSEVLIATSPDPAVSQCIKISCRNGVDIAVEVHHPSAHSGEPLVLDLRYQVNKSGLGISEVMKGRNERIKSFYSKLWFGENLRPDLTVNSIFEGRQLTLTRGLLNDLSSVTGYAFQDRNVAFSRSSTLPISVGILVAWEALVQPLVLPDIDGDLLALVHRSNKFEYCEGASPLALGDKVTSAARVKAVVIENAGKSVVVEALISRNGEGVMTVTSEFLFRGEFSDYETTFRHTKHPRLVFNVQSDVDEAILCDREWLHLADIPALVGRSLAFDLHSDVAFQDASRFKSLKVTGTTYMESDNGEWQKVGVVDFEYGACVGNPVLDFLTRKGSPLTGGQIELEKPGWSGKSTMDVQAPSDNELYGQISKDYNPIHVSTIFARLAGLPGTICHGMYTSAVAAATLDHLALDGDRRRFRRFDASFVDMVLPSEVLTVQFKHVAMCQGRMCFKVEVLRKENGEKVMEADAEIEQPGTAYLFTGQGSASPGMGMGLYESSSVAKAIWDDIDERLLNTYGWSLLDIIRNNPKSLTVHFGGKKGRAIRANYLSMSTSVALQDGSIAEQPVLPALTPKSTSYTFTDSRGLLFATMFTQPAILTVEAAAFAVLNSKGYVPENAVFSGHSLGELGALNALLKRVSTWSVIELAFYRGLIMHGAASRDDSDSSGFGMVATNPKRVGKAFTQHDLLRIVQTIAAESKDLLEIANFNVEGEQYVCTGTTTNLYVLGRTLDHLAQTPDGESLIRSMDEQKSLGFNPEISGLIAGFLRESQRLPAPIQLERGTATIPLPGVNVPFHSSHLRPTVDAYRSFLYKSGFVRSKDEVGKLIGRYVPNVVGKPFALDDSYIKHAFEITGSPVLQSLVQGKDQL</sequence>
<keyword evidence="6 17" id="KW-0521">NADP</keyword>
<keyword evidence="8 17" id="KW-0520">NAD</keyword>
<evidence type="ECO:0000256" key="8">
    <source>
        <dbReference type="ARBA" id="ARBA00023027"/>
    </source>
</evidence>
<comment type="catalytic activity">
    <reaction evidence="13">
        <text>holo-[ACP] + malonyl-CoA = malonyl-[ACP] + CoA</text>
        <dbReference type="Rhea" id="RHEA:41792"/>
        <dbReference type="Rhea" id="RHEA-COMP:9623"/>
        <dbReference type="Rhea" id="RHEA-COMP:9685"/>
        <dbReference type="ChEBI" id="CHEBI:57287"/>
        <dbReference type="ChEBI" id="CHEBI:57384"/>
        <dbReference type="ChEBI" id="CHEBI:64479"/>
        <dbReference type="ChEBI" id="CHEBI:78449"/>
        <dbReference type="EC" id="2.3.1.39"/>
    </reaction>
</comment>
<dbReference type="InterPro" id="IPR013565">
    <property type="entry name" value="Fas1/AflB-like_central"/>
</dbReference>
<organism evidence="21 22">
    <name type="scientific">Aspergillus avenaceus</name>
    <dbReference type="NCBI Taxonomy" id="36643"/>
    <lineage>
        <taxon>Eukaryota</taxon>
        <taxon>Fungi</taxon>
        <taxon>Dikarya</taxon>
        <taxon>Ascomycota</taxon>
        <taxon>Pezizomycotina</taxon>
        <taxon>Eurotiomycetes</taxon>
        <taxon>Eurotiomycetidae</taxon>
        <taxon>Eurotiales</taxon>
        <taxon>Aspergillaceae</taxon>
        <taxon>Aspergillus</taxon>
        <taxon>Aspergillus subgen. Circumdati</taxon>
    </lineage>
</organism>
<dbReference type="FunFam" id="3.20.20.70:FF:000078">
    <property type="entry name" value="Fatty acid synthase beta subunit dehydratase"/>
    <property type="match status" value="1"/>
</dbReference>
<evidence type="ECO:0000256" key="11">
    <source>
        <dbReference type="ARBA" id="ARBA00033756"/>
    </source>
</evidence>
<name>A0A5N6TFC1_ASPAV</name>
<evidence type="ECO:0000256" key="15">
    <source>
        <dbReference type="ARBA" id="ARBA00048572"/>
    </source>
</evidence>
<dbReference type="Gene3D" id="1.20.1050.120">
    <property type="match status" value="1"/>
</dbReference>
<dbReference type="CDD" id="cd03447">
    <property type="entry name" value="FAS_MaoC"/>
    <property type="match status" value="1"/>
</dbReference>
<dbReference type="InterPro" id="IPR001227">
    <property type="entry name" value="Ac_transferase_dom_sf"/>
</dbReference>
<evidence type="ECO:0000256" key="12">
    <source>
        <dbReference type="ARBA" id="ARBA00048237"/>
    </source>
</evidence>
<keyword evidence="10" id="KW-0511">Multifunctional enzyme</keyword>
<evidence type="ECO:0000256" key="13">
    <source>
        <dbReference type="ARBA" id="ARBA00048462"/>
    </source>
</evidence>
<dbReference type="InterPro" id="IPR039569">
    <property type="entry name" value="FAS1-like_DH_region"/>
</dbReference>
<evidence type="ECO:0000256" key="18">
    <source>
        <dbReference type="PIRSR" id="PIRSR005562-1"/>
    </source>
</evidence>
<dbReference type="Pfam" id="PF17828">
    <property type="entry name" value="FAS_N"/>
    <property type="match status" value="1"/>
</dbReference>
<dbReference type="GO" id="GO:0004313">
    <property type="term" value="F:[acyl-carrier-protein] S-acetyltransferase activity"/>
    <property type="evidence" value="ECO:0007669"/>
    <property type="project" value="UniProtKB-EC"/>
</dbReference>
<dbReference type="InterPro" id="IPR032088">
    <property type="entry name" value="SAT"/>
</dbReference>
<evidence type="ECO:0000313" key="21">
    <source>
        <dbReference type="EMBL" id="KAE8145032.1"/>
    </source>
</evidence>
<dbReference type="Gene3D" id="1.20.930.70">
    <property type="match status" value="1"/>
</dbReference>
<dbReference type="GO" id="GO:0005835">
    <property type="term" value="C:fatty acid synthase complex"/>
    <property type="evidence" value="ECO:0007669"/>
    <property type="project" value="UniProtKB-UniRule"/>
</dbReference>